<reference evidence="1 2" key="1">
    <citation type="journal article" date="2003" name="Cell">
        <title>Origins of highly mosaic mycobacteriophage genomes.</title>
        <authorList>
            <person name="Pedulla M.L."/>
            <person name="Ford M.E."/>
            <person name="Houtz J.M."/>
            <person name="Karthikeyan T."/>
            <person name="Wadsworth C."/>
            <person name="Lewis J.A."/>
            <person name="Jacobs-Sera D."/>
            <person name="Falbo J."/>
            <person name="Gross J."/>
            <person name="Pannunzio N.R."/>
            <person name="Brucker W."/>
            <person name="Kumar V."/>
            <person name="Kandasamy J."/>
            <person name="Keenan L."/>
            <person name="Bardarov S."/>
            <person name="Kriakov J."/>
            <person name="Lawrence J.G."/>
            <person name="Jacobs W.R. Jr."/>
            <person name="Hendrix R.W."/>
            <person name="Hatfull G.F."/>
        </authorList>
    </citation>
    <scope>NUCLEOTIDE SEQUENCE</scope>
</reference>
<dbReference type="EMBL" id="AY129338">
    <property type="protein sequence ID" value="AAN12873.1"/>
    <property type="molecule type" value="Genomic_DNA"/>
</dbReference>
<protein>
    <submittedName>
        <fullName evidence="1">Uncharacterized protein</fullName>
    </submittedName>
</protein>
<name>Q853T5_BPMOM</name>
<keyword evidence="2" id="KW-1185">Reference proteome</keyword>
<dbReference type="KEGG" id="vg:1259978"/>
<organism evidence="1 2">
    <name type="scientific">Mycobacterium phage Omega</name>
    <name type="common">Mycobacteriophage Omega</name>
    <dbReference type="NCBI Taxonomy" id="2907835"/>
    <lineage>
        <taxon>Viruses</taxon>
        <taxon>Duplodnaviria</taxon>
        <taxon>Heunggongvirae</taxon>
        <taxon>Uroviricota</taxon>
        <taxon>Caudoviricetes</taxon>
        <taxon>Omegavirus</taxon>
        <taxon>Omegavirus omega</taxon>
    </lineage>
</organism>
<evidence type="ECO:0000313" key="1">
    <source>
        <dbReference type="EMBL" id="AAN12873.1"/>
    </source>
</evidence>
<dbReference type="Proteomes" id="UP000000963">
    <property type="component" value="Segment"/>
</dbReference>
<evidence type="ECO:0000313" key="2">
    <source>
        <dbReference type="Proteomes" id="UP000000963"/>
    </source>
</evidence>
<accession>Q853T5</accession>
<sequence>MDNISLGNARTDRLGAVMIGQTFANGIDGLHAVGANWAERLTIVRKDESAYGVSRYMTTDKYGAHHWAYGQLKG</sequence>
<organismHost>
    <name type="scientific">Mycolicibacterium smegmatis</name>
    <name type="common">Mycobacterium smegmatis</name>
    <dbReference type="NCBI Taxonomy" id="1772"/>
</organismHost>
<dbReference type="RefSeq" id="NP_818532.1">
    <property type="nucleotide sequence ID" value="NC_004688.1"/>
</dbReference>
<proteinExistence type="predicted"/>
<gene>
    <name evidence="1" type="primary">232</name>
    <name evidence="1" type="ORF">PBI_OMEGA_232</name>
</gene>